<protein>
    <recommendedName>
        <fullName evidence="4">dihydroneopterin aldolase</fullName>
        <ecNumber evidence="4">4.1.2.25</ecNumber>
    </recommendedName>
    <alternativeName>
        <fullName evidence="7">7,8-dihydroneopterin aldolase</fullName>
    </alternativeName>
</protein>
<dbReference type="PANTHER" id="PTHR42844:SF1">
    <property type="entry name" value="DIHYDRONEOPTERIN ALDOLASE 1-RELATED"/>
    <property type="match status" value="1"/>
</dbReference>
<evidence type="ECO:0000256" key="6">
    <source>
        <dbReference type="ARBA" id="ARBA00023239"/>
    </source>
</evidence>
<dbReference type="InterPro" id="IPR006156">
    <property type="entry name" value="Dihydroneopterin_aldolase"/>
</dbReference>
<evidence type="ECO:0000313" key="9">
    <source>
        <dbReference type="EMBL" id="KMM72885.1"/>
    </source>
</evidence>
<evidence type="ECO:0000256" key="2">
    <source>
        <dbReference type="ARBA" id="ARBA00005013"/>
    </source>
</evidence>
<evidence type="ECO:0000313" key="10">
    <source>
        <dbReference type="Proteomes" id="UP000054567"/>
    </source>
</evidence>
<proteinExistence type="inferred from homology"/>
<reference evidence="10" key="2">
    <citation type="journal article" date="2009" name="Genome Res.">
        <title>Comparative genomic analyses of the human fungal pathogens Coccidioides and their relatives.</title>
        <authorList>
            <person name="Sharpton T.J."/>
            <person name="Stajich J.E."/>
            <person name="Rounsley S.D."/>
            <person name="Gardner M.J."/>
            <person name="Wortman J.R."/>
            <person name="Jordar V.S."/>
            <person name="Maiti R."/>
            <person name="Kodira C.D."/>
            <person name="Neafsey D.E."/>
            <person name="Zeng Q."/>
            <person name="Hung C.-Y."/>
            <person name="McMahan C."/>
            <person name="Muszewska A."/>
            <person name="Grynberg M."/>
            <person name="Mandel M.A."/>
            <person name="Kellner E.M."/>
            <person name="Barker B.M."/>
            <person name="Galgiani J.N."/>
            <person name="Orbach M.J."/>
            <person name="Kirkland T.N."/>
            <person name="Cole G.T."/>
            <person name="Henn M.R."/>
            <person name="Birren B.W."/>
            <person name="Taylor J.W."/>
        </authorList>
    </citation>
    <scope>NUCLEOTIDE SEQUENCE [LARGE SCALE GENOMIC DNA]</scope>
    <source>
        <strain evidence="10">RMSCC 3488</strain>
    </source>
</reference>
<dbReference type="NCBIfam" id="TIGR00526">
    <property type="entry name" value="folB_dom"/>
    <property type="match status" value="1"/>
</dbReference>
<dbReference type="EC" id="4.1.2.25" evidence="4"/>
<evidence type="ECO:0000256" key="4">
    <source>
        <dbReference type="ARBA" id="ARBA00013043"/>
    </source>
</evidence>
<evidence type="ECO:0000256" key="3">
    <source>
        <dbReference type="ARBA" id="ARBA00005708"/>
    </source>
</evidence>
<reference evidence="10" key="3">
    <citation type="journal article" date="2010" name="Genome Res.">
        <title>Population genomic sequencing of Coccidioides fungi reveals recent hybridization and transposon control.</title>
        <authorList>
            <person name="Neafsey D.E."/>
            <person name="Barker B.M."/>
            <person name="Sharpton T.J."/>
            <person name="Stajich J.E."/>
            <person name="Park D.J."/>
            <person name="Whiston E."/>
            <person name="Hung C.-Y."/>
            <person name="McMahan C."/>
            <person name="White J."/>
            <person name="Sykes S."/>
            <person name="Heiman D."/>
            <person name="Young S."/>
            <person name="Zeng Q."/>
            <person name="Abouelleil A."/>
            <person name="Aftuck L."/>
            <person name="Bessette D."/>
            <person name="Brown A."/>
            <person name="FitzGerald M."/>
            <person name="Lui A."/>
            <person name="Macdonald J.P."/>
            <person name="Priest M."/>
            <person name="Orbach M.J."/>
            <person name="Galgiani J.N."/>
            <person name="Kirkland T.N."/>
            <person name="Cole G.T."/>
            <person name="Birren B.W."/>
            <person name="Henn M.R."/>
            <person name="Taylor J.W."/>
            <person name="Rounsley S.D."/>
        </authorList>
    </citation>
    <scope>NUCLEOTIDE SEQUENCE [LARGE SCALE GENOMIC DNA]</scope>
    <source>
        <strain evidence="10">RMSCC 3488</strain>
    </source>
</reference>
<reference evidence="9 10" key="1">
    <citation type="submission" date="2007-06" db="EMBL/GenBank/DDBJ databases">
        <title>The Genome Sequence of Coccidioides posadasii RMSCC_3488.</title>
        <authorList>
            <consortium name="Coccidioides Genome Resources Consortium"/>
            <consortium name="The Broad Institute Genome Sequencing Platform"/>
            <person name="Henn M.R."/>
            <person name="Sykes S."/>
            <person name="Young S."/>
            <person name="Jaffe D."/>
            <person name="Berlin A."/>
            <person name="Alvarez P."/>
            <person name="Butler J."/>
            <person name="Gnerre S."/>
            <person name="Grabherr M."/>
            <person name="Mauceli E."/>
            <person name="Brockman W."/>
            <person name="Kodira C."/>
            <person name="Alvarado L."/>
            <person name="Zeng Q."/>
            <person name="Crawford M."/>
            <person name="Antoine C."/>
            <person name="Devon K."/>
            <person name="Galgiani J."/>
            <person name="Orsborn K."/>
            <person name="Lewis M.L."/>
            <person name="Nusbaum C."/>
            <person name="Galagan J."/>
            <person name="Birren B."/>
        </authorList>
    </citation>
    <scope>NUCLEOTIDE SEQUENCE [LARGE SCALE GENOMIC DNA]</scope>
    <source>
        <strain evidence="9 10">RMSCC 3488</strain>
    </source>
</reference>
<feature type="domain" description="Dihydroneopterin aldolase/epimerase" evidence="8">
    <location>
        <begin position="160"/>
        <end position="268"/>
    </location>
</feature>
<evidence type="ECO:0000256" key="7">
    <source>
        <dbReference type="ARBA" id="ARBA00032903"/>
    </source>
</evidence>
<dbReference type="SUPFAM" id="SSF55620">
    <property type="entry name" value="Tetrahydrobiopterin biosynthesis enzymes-like"/>
    <property type="match status" value="1"/>
</dbReference>
<dbReference type="PANTHER" id="PTHR42844">
    <property type="entry name" value="DIHYDRONEOPTERIN ALDOLASE 1-RELATED"/>
    <property type="match status" value="1"/>
</dbReference>
<dbReference type="SMART" id="SM00905">
    <property type="entry name" value="FolB"/>
    <property type="match status" value="1"/>
</dbReference>
<dbReference type="GO" id="GO:0005737">
    <property type="term" value="C:cytoplasm"/>
    <property type="evidence" value="ECO:0007669"/>
    <property type="project" value="TreeGrafter"/>
</dbReference>
<dbReference type="InterPro" id="IPR006157">
    <property type="entry name" value="FolB_dom"/>
</dbReference>
<dbReference type="GO" id="GO:0004150">
    <property type="term" value="F:dihydroneopterin aldolase activity"/>
    <property type="evidence" value="ECO:0007669"/>
    <property type="project" value="UniProtKB-EC"/>
</dbReference>
<organism evidence="9 10">
    <name type="scientific">Coccidioides posadasii RMSCC 3488</name>
    <dbReference type="NCBI Taxonomy" id="454284"/>
    <lineage>
        <taxon>Eukaryota</taxon>
        <taxon>Fungi</taxon>
        <taxon>Dikarya</taxon>
        <taxon>Ascomycota</taxon>
        <taxon>Pezizomycotina</taxon>
        <taxon>Eurotiomycetes</taxon>
        <taxon>Eurotiomycetidae</taxon>
        <taxon>Onygenales</taxon>
        <taxon>Onygenaceae</taxon>
        <taxon>Coccidioides</taxon>
    </lineage>
</organism>
<name>A0A0J6FU21_COCPO</name>
<evidence type="ECO:0000256" key="1">
    <source>
        <dbReference type="ARBA" id="ARBA00001353"/>
    </source>
</evidence>
<dbReference type="EMBL" id="DS268114">
    <property type="protein sequence ID" value="KMM72885.1"/>
    <property type="molecule type" value="Genomic_DNA"/>
</dbReference>
<comment type="catalytic activity">
    <reaction evidence="1">
        <text>7,8-dihydroneopterin = 6-hydroxymethyl-7,8-dihydropterin + glycolaldehyde</text>
        <dbReference type="Rhea" id="RHEA:10540"/>
        <dbReference type="ChEBI" id="CHEBI:17001"/>
        <dbReference type="ChEBI" id="CHEBI:17071"/>
        <dbReference type="ChEBI" id="CHEBI:44841"/>
        <dbReference type="EC" id="4.1.2.25"/>
    </reaction>
</comment>
<sequence>MAAQPVDYINLRNIRFPFPLIVDPDAWGRPNKPQPAILSLRVAFPRSLINEAARNDHVRTTLNYSALYKTLEGNIRGAIARAVDPQSGAPKGLGLAGLADLIESSVDTERYDQLSSSGMALGPSMTAEMILHLPKAVLRAAGGLRCLTRTNVSGESEREFRIEDIRCYCIIGVNEHERLEKQAVDVALIFKCVASDTVRTAAFAQTYPQITKKAAEFVDSSSFETVEALATEVARLVIIDFGWGEVTVKVDKPSALAFVEHSGVEMTRTASFFGE</sequence>
<accession>A0A0J6FU21</accession>
<keyword evidence="5" id="KW-0289">Folate biosynthesis</keyword>
<comment type="pathway">
    <text evidence="2">Cofactor biosynthesis; tetrahydrofolate biosynthesis; 2-amino-4-hydroxy-6-hydroxymethyl-7,8-dihydropteridine diphosphate from 7,8-dihydroneopterin triphosphate: step 3/4.</text>
</comment>
<comment type="similarity">
    <text evidence="3">Belongs to the DHNA family.</text>
</comment>
<gene>
    <name evidence="9" type="ORF">CPAG_09175</name>
</gene>
<dbReference type="Proteomes" id="UP000054567">
    <property type="component" value="Unassembled WGS sequence"/>
</dbReference>
<evidence type="ECO:0000256" key="5">
    <source>
        <dbReference type="ARBA" id="ARBA00022909"/>
    </source>
</evidence>
<dbReference type="OrthoDB" id="5425486at2759"/>
<dbReference type="InterPro" id="IPR043133">
    <property type="entry name" value="GTP-CH-I_C/QueF"/>
</dbReference>
<dbReference type="Pfam" id="PF02152">
    <property type="entry name" value="FolB"/>
    <property type="match status" value="1"/>
</dbReference>
<dbReference type="Gene3D" id="3.30.1130.10">
    <property type="match status" value="2"/>
</dbReference>
<dbReference type="GO" id="GO:0046656">
    <property type="term" value="P:folic acid biosynthetic process"/>
    <property type="evidence" value="ECO:0007669"/>
    <property type="project" value="UniProtKB-KW"/>
</dbReference>
<evidence type="ECO:0000259" key="8">
    <source>
        <dbReference type="SMART" id="SM00905"/>
    </source>
</evidence>
<dbReference type="AlphaFoldDB" id="A0A0J6FU21"/>
<dbReference type="VEuPathDB" id="FungiDB:CPAG_09175"/>
<keyword evidence="6" id="KW-0456">Lyase</keyword>